<protein>
    <recommendedName>
        <fullName evidence="3">Peptidase C51 domain-containing protein</fullName>
    </recommendedName>
</protein>
<name>G6XKM9_9PROT</name>
<gene>
    <name evidence="4" type="ORF">GMO_20450</name>
</gene>
<dbReference type="eggNOG" id="COG3942">
    <property type="taxonomic scope" value="Bacteria"/>
</dbReference>
<dbReference type="Gene3D" id="3.90.1720.10">
    <property type="entry name" value="endopeptidase domain like (from Nostoc punctiforme)"/>
    <property type="match status" value="1"/>
</dbReference>
<evidence type="ECO:0000259" key="3">
    <source>
        <dbReference type="PROSITE" id="PS50911"/>
    </source>
</evidence>
<evidence type="ECO:0000313" key="5">
    <source>
        <dbReference type="Proteomes" id="UP000004949"/>
    </source>
</evidence>
<dbReference type="STRING" id="1088869.GMO_20450"/>
<dbReference type="RefSeq" id="WP_008852192.1">
    <property type="nucleotide sequence ID" value="NZ_AGQV01000006.1"/>
</dbReference>
<feature type="domain" description="Peptidase C51" evidence="3">
    <location>
        <begin position="32"/>
        <end position="152"/>
    </location>
</feature>
<dbReference type="InterPro" id="IPR007921">
    <property type="entry name" value="CHAP_dom"/>
</dbReference>
<dbReference type="Proteomes" id="UP000004949">
    <property type="component" value="Unassembled WGS sequence"/>
</dbReference>
<dbReference type="SUPFAM" id="SSF54001">
    <property type="entry name" value="Cysteine proteinases"/>
    <property type="match status" value="1"/>
</dbReference>
<dbReference type="Pfam" id="PF05257">
    <property type="entry name" value="CHAP"/>
    <property type="match status" value="1"/>
</dbReference>
<dbReference type="OrthoDB" id="7279151at2"/>
<proteinExistence type="predicted"/>
<dbReference type="PROSITE" id="PS50911">
    <property type="entry name" value="CHAP"/>
    <property type="match status" value="1"/>
</dbReference>
<comment type="caution">
    <text evidence="4">The sequence shown here is derived from an EMBL/GenBank/DDBJ whole genome shotgun (WGS) entry which is preliminary data.</text>
</comment>
<evidence type="ECO:0000313" key="4">
    <source>
        <dbReference type="EMBL" id="EHH67825.1"/>
    </source>
</evidence>
<reference evidence="4 5" key="1">
    <citation type="submission" date="2011-10" db="EMBL/GenBank/DDBJ databases">
        <title>Genome sequence of Gluconobacter morbifer G707, isolated from Drosophila gut.</title>
        <authorList>
            <person name="Lee W.-J."/>
            <person name="Kim E.-K."/>
        </authorList>
    </citation>
    <scope>NUCLEOTIDE SEQUENCE [LARGE SCALE GENOMIC DNA]</scope>
    <source>
        <strain evidence="4 5">G707</strain>
    </source>
</reference>
<keyword evidence="2" id="KW-0732">Signal</keyword>
<feature type="region of interest" description="Disordered" evidence="1">
    <location>
        <begin position="197"/>
        <end position="232"/>
    </location>
</feature>
<evidence type="ECO:0000256" key="2">
    <source>
        <dbReference type="SAM" id="SignalP"/>
    </source>
</evidence>
<dbReference type="EMBL" id="AGQV01000006">
    <property type="protein sequence ID" value="EHH67825.1"/>
    <property type="molecule type" value="Genomic_DNA"/>
</dbReference>
<accession>G6XKM9</accession>
<dbReference type="PATRIC" id="fig|1088869.3.peg.2039"/>
<evidence type="ECO:0000256" key="1">
    <source>
        <dbReference type="SAM" id="MobiDB-lite"/>
    </source>
</evidence>
<sequence length="232" mass="25495">MTQKSCRKSFFSTLALAAVMLFSGHAEARHVRGHATHRASFRHHSVHRGGYGHVLQCVAFAKEASEVSLRGNARDWWYNAAGVYARGNAPEAGSILNFRGIRRMPLGHVAVVRAVEDNRTIYIDQSHWNSNGVARNVRVVDVSPNNDWSAVRVSLNDSSGRLGSIYPTYGFIYSRPDGQNAAPQVVLARATTFRHRGTIQGSSPLNHPMSTTEVAEAPDDAFTSDAPNRSIR</sequence>
<dbReference type="InterPro" id="IPR038765">
    <property type="entry name" value="Papain-like_cys_pep_sf"/>
</dbReference>
<feature type="signal peptide" evidence="2">
    <location>
        <begin position="1"/>
        <end position="28"/>
    </location>
</feature>
<feature type="chain" id="PRO_5003489361" description="Peptidase C51 domain-containing protein" evidence="2">
    <location>
        <begin position="29"/>
        <end position="232"/>
    </location>
</feature>
<feature type="compositionally biased region" description="Polar residues" evidence="1">
    <location>
        <begin position="199"/>
        <end position="213"/>
    </location>
</feature>
<keyword evidence="5" id="KW-1185">Reference proteome</keyword>
<dbReference type="AlphaFoldDB" id="G6XKM9"/>
<organism evidence="4 5">
    <name type="scientific">Gluconobacter morbifer G707</name>
    <dbReference type="NCBI Taxonomy" id="1088869"/>
    <lineage>
        <taxon>Bacteria</taxon>
        <taxon>Pseudomonadati</taxon>
        <taxon>Pseudomonadota</taxon>
        <taxon>Alphaproteobacteria</taxon>
        <taxon>Acetobacterales</taxon>
        <taxon>Acetobacteraceae</taxon>
        <taxon>Gluconobacter</taxon>
    </lineage>
</organism>